<protein>
    <recommendedName>
        <fullName evidence="1">Aminotransferase class I/classII large domain-containing protein</fullName>
    </recommendedName>
</protein>
<dbReference type="InterPro" id="IPR004839">
    <property type="entry name" value="Aminotransferase_I/II_large"/>
</dbReference>
<dbReference type="InterPro" id="IPR015424">
    <property type="entry name" value="PyrdxlP-dep_Trfase"/>
</dbReference>
<reference evidence="3" key="1">
    <citation type="submission" date="2016-09" db="EMBL/GenBank/DDBJ databases">
        <authorList>
            <person name="Lysoe E."/>
        </authorList>
    </citation>
    <scope>NUCLEOTIDE SEQUENCE [LARGE SCALE GENOMIC DNA]</scope>
    <source>
        <strain evidence="3">LJ96T</strain>
    </source>
</reference>
<keyword evidence="3" id="KW-1185">Reference proteome</keyword>
<evidence type="ECO:0000313" key="2">
    <source>
        <dbReference type="EMBL" id="APG02533.1"/>
    </source>
</evidence>
<dbReference type="GO" id="GO:0030170">
    <property type="term" value="F:pyridoxal phosphate binding"/>
    <property type="evidence" value="ECO:0007669"/>
    <property type="project" value="InterPro"/>
</dbReference>
<evidence type="ECO:0000259" key="1">
    <source>
        <dbReference type="Pfam" id="PF00155"/>
    </source>
</evidence>
<dbReference type="PANTHER" id="PTHR46577:SF1">
    <property type="entry name" value="HTH-TYPE TRANSCRIPTIONAL REGULATORY PROTEIN GABR"/>
    <property type="match status" value="1"/>
</dbReference>
<dbReference type="InterPro" id="IPR051446">
    <property type="entry name" value="HTH_trans_reg/aminotransferase"/>
</dbReference>
<dbReference type="Proteomes" id="UP000182987">
    <property type="component" value="Chromosome"/>
</dbReference>
<feature type="domain" description="Aminotransferase class I/classII large" evidence="1">
    <location>
        <begin position="7"/>
        <end position="343"/>
    </location>
</feature>
<sequence length="354" mass="37475">MNAHYDLAVNLPLRAAVAARLAEALAAFPVGPELLAYPAMEGNLGTREAIAGWMRRRCGHVVVDPRRLVVTLGARHALSLALDEACAPGDTLLVASSTYHGFRTSAEARGIRVAGVRMDGEGMLPGELERMAATTGARCVYVQPTLQNPTTSTMSLARRRQIAAVATARDLTIIEGDVYSPLAWQHGDALPPLAELAPDRCLHAGGIGKVLGPGLRVGWLLLPDDASRQRAASTIRLTSDGLPALFPAIVAGWMADGLADALLANLAERMVERNHLARHLLGGDLVTANGLHVWLPGDGAEGLEARAMARGVRLTPSTPLAADGEHAEGLRLCLGAEEDLDRLETALRIVAEVR</sequence>
<proteinExistence type="predicted"/>
<dbReference type="EMBL" id="CP017480">
    <property type="protein sequence ID" value="APG02533.1"/>
    <property type="molecule type" value="Genomic_DNA"/>
</dbReference>
<dbReference type="Gene3D" id="3.40.640.10">
    <property type="entry name" value="Type I PLP-dependent aspartate aminotransferase-like (Major domain)"/>
    <property type="match status" value="1"/>
</dbReference>
<dbReference type="PANTHER" id="PTHR46577">
    <property type="entry name" value="HTH-TYPE TRANSCRIPTIONAL REGULATORY PROTEIN GABR"/>
    <property type="match status" value="1"/>
</dbReference>
<dbReference type="InterPro" id="IPR015421">
    <property type="entry name" value="PyrdxlP-dep_Trfase_major"/>
</dbReference>
<dbReference type="RefSeq" id="WP_052767133.1">
    <property type="nucleotide sequence ID" value="NZ_CP017480.1"/>
</dbReference>
<evidence type="ECO:0000313" key="3">
    <source>
        <dbReference type="Proteomes" id="UP000182987"/>
    </source>
</evidence>
<dbReference type="SUPFAM" id="SSF53383">
    <property type="entry name" value="PLP-dependent transferases"/>
    <property type="match status" value="1"/>
</dbReference>
<dbReference type="Pfam" id="PF00155">
    <property type="entry name" value="Aminotran_1_2"/>
    <property type="match status" value="1"/>
</dbReference>
<dbReference type="KEGG" id="lrz:BJI69_00515"/>
<dbReference type="OrthoDB" id="9808770at2"/>
<name>A0A1L3EN89_9GAMM</name>
<dbReference type="CDD" id="cd00609">
    <property type="entry name" value="AAT_like"/>
    <property type="match status" value="1"/>
</dbReference>
<organism evidence="2 3">
    <name type="scientific">Luteibacter rhizovicinus DSM 16549</name>
    <dbReference type="NCBI Taxonomy" id="1440763"/>
    <lineage>
        <taxon>Bacteria</taxon>
        <taxon>Pseudomonadati</taxon>
        <taxon>Pseudomonadota</taxon>
        <taxon>Gammaproteobacteria</taxon>
        <taxon>Lysobacterales</taxon>
        <taxon>Rhodanobacteraceae</taxon>
        <taxon>Luteibacter</taxon>
    </lineage>
</organism>
<dbReference type="AlphaFoldDB" id="A0A1L3EN89"/>
<accession>A0A1L3EN89</accession>
<gene>
    <name evidence="2" type="ORF">BJI69_00515</name>
</gene>
<dbReference type="STRING" id="1440763.BJI69_00515"/>